<keyword evidence="2" id="KW-1003">Cell membrane</keyword>
<feature type="region of interest" description="Disordered" evidence="6">
    <location>
        <begin position="66"/>
        <end position="91"/>
    </location>
</feature>
<reference evidence="8 9" key="1">
    <citation type="submission" date="2024-10" db="EMBL/GenBank/DDBJ databases">
        <title>Updated reference genomes for cyclostephanoid diatoms.</title>
        <authorList>
            <person name="Roberts W.R."/>
            <person name="Alverson A.J."/>
        </authorList>
    </citation>
    <scope>NUCLEOTIDE SEQUENCE [LARGE SCALE GENOMIC DNA]</scope>
    <source>
        <strain evidence="8 9">AJA232-27</strain>
    </source>
</reference>
<evidence type="ECO:0000313" key="9">
    <source>
        <dbReference type="Proteomes" id="UP001530293"/>
    </source>
</evidence>
<dbReference type="GO" id="GO:0005886">
    <property type="term" value="C:plasma membrane"/>
    <property type="evidence" value="ECO:0007669"/>
    <property type="project" value="UniProtKB-SubCell"/>
</dbReference>
<feature type="compositionally biased region" description="Polar residues" evidence="6">
    <location>
        <begin position="78"/>
        <end position="91"/>
    </location>
</feature>
<dbReference type="PANTHER" id="PTHR42920:SF5">
    <property type="entry name" value="EAMA DOMAIN-CONTAINING PROTEIN"/>
    <property type="match status" value="1"/>
</dbReference>
<evidence type="ECO:0000256" key="1">
    <source>
        <dbReference type="ARBA" id="ARBA00004651"/>
    </source>
</evidence>
<dbReference type="InterPro" id="IPR051258">
    <property type="entry name" value="Diverse_Substrate_Transporter"/>
</dbReference>
<comment type="subcellular location">
    <subcellularLocation>
        <location evidence="1">Cell membrane</location>
        <topology evidence="1">Multi-pass membrane protein</topology>
    </subcellularLocation>
</comment>
<keyword evidence="5" id="KW-0472">Membrane</keyword>
<keyword evidence="9" id="KW-1185">Reference proteome</keyword>
<evidence type="ECO:0000256" key="6">
    <source>
        <dbReference type="SAM" id="MobiDB-lite"/>
    </source>
</evidence>
<gene>
    <name evidence="8" type="ORF">ACHAWU_009159</name>
</gene>
<dbReference type="SUPFAM" id="SSF103481">
    <property type="entry name" value="Multidrug resistance efflux transporter EmrE"/>
    <property type="match status" value="1"/>
</dbReference>
<dbReference type="InterPro" id="IPR037185">
    <property type="entry name" value="EmrE-like"/>
</dbReference>
<dbReference type="PANTHER" id="PTHR42920">
    <property type="entry name" value="OS03G0707200 PROTEIN-RELATED"/>
    <property type="match status" value="1"/>
</dbReference>
<protein>
    <recommendedName>
        <fullName evidence="7">EamA domain-containing protein</fullName>
    </recommendedName>
</protein>
<evidence type="ECO:0000313" key="8">
    <source>
        <dbReference type="EMBL" id="KAL3770219.1"/>
    </source>
</evidence>
<dbReference type="InterPro" id="IPR000620">
    <property type="entry name" value="EamA_dom"/>
</dbReference>
<dbReference type="EMBL" id="JALLBG020000044">
    <property type="protein sequence ID" value="KAL3770219.1"/>
    <property type="molecule type" value="Genomic_DNA"/>
</dbReference>
<sequence length="492" mass="51894">MTSSSYNSNAIRWDRQHIISAPIFVQSKGSNSVIVENEIDDTGGDDDHDKEQQLLLQLRQFQNVQQQQQQQPQLPVEPNQSKSQLSNINTDQSTNNAVDKAFLNGDEDGITRIPVVLDDVSITKVLVGADEIASTTNASDDSSLLWKGVVALLCAVWASNFACAKVVLAQPGVDASLYAVARFSLAAVSLLPGAINAARRGLISWETARGAFVCGSWVAFGYLGQTVGLMTTTPSRACVICSLNCIFVAIVAELSRVNSTKDRGYKTNFDLKKLIPAFIAVAGVAIIELQGAAGKPTIGDLLCFSQPIGFGMGYLQLEELMKKEPNAALPVSGIKLAVVATSALALFELSPHATANLAASGVVDASAAAVVEGATSLWKVPDFTPIISSPVALGAICYTGIVTTSLALWVESIAFQRVQATDASIILTTEPLFAAAISAVLVGEQFGASDAIGAFFIVGACIYAVKMGEHSTEVCDEVTKECVVVGENRSNS</sequence>
<evidence type="ECO:0000256" key="2">
    <source>
        <dbReference type="ARBA" id="ARBA00022475"/>
    </source>
</evidence>
<keyword evidence="4" id="KW-1133">Transmembrane helix</keyword>
<dbReference type="AlphaFoldDB" id="A0ABD3N3N0"/>
<feature type="domain" description="EamA" evidence="7">
    <location>
        <begin position="388"/>
        <end position="462"/>
    </location>
</feature>
<organism evidence="8 9">
    <name type="scientific">Discostella pseudostelligera</name>
    <dbReference type="NCBI Taxonomy" id="259834"/>
    <lineage>
        <taxon>Eukaryota</taxon>
        <taxon>Sar</taxon>
        <taxon>Stramenopiles</taxon>
        <taxon>Ochrophyta</taxon>
        <taxon>Bacillariophyta</taxon>
        <taxon>Coscinodiscophyceae</taxon>
        <taxon>Thalassiosirophycidae</taxon>
        <taxon>Stephanodiscales</taxon>
        <taxon>Stephanodiscaceae</taxon>
        <taxon>Discostella</taxon>
    </lineage>
</organism>
<evidence type="ECO:0000256" key="3">
    <source>
        <dbReference type="ARBA" id="ARBA00022692"/>
    </source>
</evidence>
<evidence type="ECO:0000256" key="4">
    <source>
        <dbReference type="ARBA" id="ARBA00022989"/>
    </source>
</evidence>
<dbReference type="Proteomes" id="UP001530293">
    <property type="component" value="Unassembled WGS sequence"/>
</dbReference>
<name>A0ABD3N3N0_9STRA</name>
<proteinExistence type="predicted"/>
<accession>A0ABD3N3N0</accession>
<evidence type="ECO:0000256" key="5">
    <source>
        <dbReference type="ARBA" id="ARBA00023136"/>
    </source>
</evidence>
<evidence type="ECO:0000259" key="7">
    <source>
        <dbReference type="Pfam" id="PF00892"/>
    </source>
</evidence>
<comment type="caution">
    <text evidence="8">The sequence shown here is derived from an EMBL/GenBank/DDBJ whole genome shotgun (WGS) entry which is preliminary data.</text>
</comment>
<keyword evidence="3" id="KW-0812">Transmembrane</keyword>
<dbReference type="Pfam" id="PF00892">
    <property type="entry name" value="EamA"/>
    <property type="match status" value="1"/>
</dbReference>